<dbReference type="PANTHER" id="PTHR31672:SF8">
    <property type="entry name" value="F-BOX DOMAIN-CONTAINING PROTEIN"/>
    <property type="match status" value="1"/>
</dbReference>
<organism evidence="3">
    <name type="scientific">Brassica napus</name>
    <name type="common">Rape</name>
    <dbReference type="NCBI Taxonomy" id="3708"/>
    <lineage>
        <taxon>Eukaryota</taxon>
        <taxon>Viridiplantae</taxon>
        <taxon>Streptophyta</taxon>
        <taxon>Embryophyta</taxon>
        <taxon>Tracheophyta</taxon>
        <taxon>Spermatophyta</taxon>
        <taxon>Magnoliopsida</taxon>
        <taxon>eudicotyledons</taxon>
        <taxon>Gunneridae</taxon>
        <taxon>Pentapetalae</taxon>
        <taxon>rosids</taxon>
        <taxon>malvids</taxon>
        <taxon>Brassicales</taxon>
        <taxon>Brassicaceae</taxon>
        <taxon>Brassiceae</taxon>
        <taxon>Brassica</taxon>
    </lineage>
</organism>
<dbReference type="SUPFAM" id="SSF81383">
    <property type="entry name" value="F-box domain"/>
    <property type="match status" value="1"/>
</dbReference>
<protein>
    <submittedName>
        <fullName evidence="3">(rape) hypothetical protein</fullName>
    </submittedName>
</protein>
<dbReference type="Pfam" id="PF00646">
    <property type="entry name" value="F-box"/>
    <property type="match status" value="1"/>
</dbReference>
<dbReference type="Proteomes" id="UP001295469">
    <property type="component" value="Chromosome C09"/>
</dbReference>
<name>A0A816IYB3_BRANA</name>
<feature type="domain" description="F-box protein At3g26010-like beta-propeller" evidence="2">
    <location>
        <begin position="245"/>
        <end position="586"/>
    </location>
</feature>
<feature type="domain" description="F-box protein At3g26010-like beta-propeller" evidence="2">
    <location>
        <begin position="69"/>
        <end position="239"/>
    </location>
</feature>
<feature type="domain" description="F-box" evidence="1">
    <location>
        <begin position="3"/>
        <end position="40"/>
    </location>
</feature>
<accession>A0A816IYB3</accession>
<evidence type="ECO:0000313" key="3">
    <source>
        <dbReference type="EMBL" id="CAF1715774.1"/>
    </source>
</evidence>
<dbReference type="EMBL" id="HG994373">
    <property type="protein sequence ID" value="CAF1715774.1"/>
    <property type="molecule type" value="Genomic_DNA"/>
</dbReference>
<gene>
    <name evidence="3" type="ORF">DARMORV10_C09P04580.1</name>
</gene>
<reference evidence="3" key="1">
    <citation type="submission" date="2021-01" db="EMBL/GenBank/DDBJ databases">
        <authorList>
            <consortium name="Genoscope - CEA"/>
            <person name="William W."/>
        </authorList>
    </citation>
    <scope>NUCLEOTIDE SEQUENCE</scope>
</reference>
<dbReference type="InterPro" id="IPR050796">
    <property type="entry name" value="SCF_F-box_component"/>
</dbReference>
<evidence type="ECO:0000259" key="1">
    <source>
        <dbReference type="Pfam" id="PF00646"/>
    </source>
</evidence>
<evidence type="ECO:0000259" key="2">
    <source>
        <dbReference type="Pfam" id="PF24750"/>
    </source>
</evidence>
<dbReference type="InterPro" id="IPR001810">
    <property type="entry name" value="F-box_dom"/>
</dbReference>
<dbReference type="AlphaFoldDB" id="A0A816IYB3"/>
<dbReference type="Pfam" id="PF24750">
    <property type="entry name" value="b-prop_At3g26010-like"/>
    <property type="match status" value="2"/>
</dbReference>
<dbReference type="InterPro" id="IPR036047">
    <property type="entry name" value="F-box-like_dom_sf"/>
</dbReference>
<dbReference type="InterPro" id="IPR056592">
    <property type="entry name" value="Beta-prop_At3g26010-like"/>
</dbReference>
<sequence>MESLTDDLWTMVLARLPIKSFTCFKLVCTQWKSIVESPFFPIFGIFHRAYLTDNNQKKSIYELRGKVKAYSDVGLILIHANSNAEEKRSLYLANPVSRECVESFLDALPIGVETNEGRWLWGLVTRTENGLLLGYKIILFERSKWRRERLSFHIYSSETGLWSLETSDLPHPFLGYYYYYSGHLISLNSNFHWLGRNIGKEGVLSMDFYSASTGSVPCRVTYFPDLEKTTKFGRTCTPCSPTMAASDPEMVGHYQCDTWGLKRSLGSFIDSFLSDKYQKSIHGRVRVRAYSDVGLILIHIKSTVMEKGSLYVANPVSRECVEIILDTLPIGFEMKEYSWEWGLVTRTENGYLLGYKIVLFDNKWGDSKLSCLIYSSETGLWSLETLHLPYSLYYRCLGYPISLNGNLHWLSQNKDHQEVVLSMDTYATSTGSVRCRVTPFPDLEKTTKFTRACTTCQGFLVYMNIVDGRKLCLWRLQSEGWQLISEISPDFTLTGLDYLPLMINPLDVKTAYFWSPEKEKLLYINLHNGKFVIHNRLEGRSNGPIMIPVNDPKAMISLSSEIERTYIIERKQFVPFVLPQWLYRIPNNCNTTSMSSDCNPN</sequence>
<proteinExistence type="predicted"/>
<dbReference type="CDD" id="cd22157">
    <property type="entry name" value="F-box_AtFBW1-like"/>
    <property type="match status" value="1"/>
</dbReference>
<dbReference type="PANTHER" id="PTHR31672">
    <property type="entry name" value="BNACNNG10540D PROTEIN"/>
    <property type="match status" value="1"/>
</dbReference>